<proteinExistence type="predicted"/>
<dbReference type="Proteomes" id="UP000244934">
    <property type="component" value="Unassembled WGS sequence"/>
</dbReference>
<reference evidence="3" key="1">
    <citation type="submission" date="2018-03" db="EMBL/GenBank/DDBJ databases">
        <authorList>
            <person name="Navarro De La Torre S."/>
        </authorList>
    </citation>
    <scope>NUCLEOTIDE SEQUENCE [LARGE SCALE GENOMIC DNA]</scope>
    <source>
        <strain evidence="3">EAod3</strain>
    </source>
</reference>
<dbReference type="AlphaFoldDB" id="A0A2R8CQS7"/>
<sequence length="199" mass="21952">MKYFYSAERNMLYPSTMRGRYEAAGTWPDDAREVDKATYEEFVGDSPAGMRRGSSDEGLPCWVALDPDPVDARKAAAINWLDATADRIRASDRSVGQYLDAEYQLVAQALIEYRTNPEGEVPDAIRSYAAAEGLTVEAAAQQIAEAAARVQELLQDVRRIRLAGKAAIRDAGDDADMMEAARPFIDQLEALAIQEQTDN</sequence>
<gene>
    <name evidence="2" type="ORF">KSP9073_03305</name>
</gene>
<dbReference type="OrthoDB" id="8596093at2"/>
<evidence type="ECO:0000313" key="3">
    <source>
        <dbReference type="Proteomes" id="UP000244934"/>
    </source>
</evidence>
<dbReference type="EMBL" id="ONZI01000005">
    <property type="protein sequence ID" value="SPJ35247.1"/>
    <property type="molecule type" value="Genomic_DNA"/>
</dbReference>
<keyword evidence="1" id="KW-0175">Coiled coil</keyword>
<accession>A0A2R8CQS7</accession>
<evidence type="ECO:0000256" key="1">
    <source>
        <dbReference type="SAM" id="Coils"/>
    </source>
</evidence>
<protein>
    <recommendedName>
        <fullName evidence="4">Tail fiber assembly protein</fullName>
    </recommendedName>
</protein>
<dbReference type="RefSeq" id="WP_108844048.1">
    <property type="nucleotide sequence ID" value="NZ_ONZI01000005.1"/>
</dbReference>
<feature type="coiled-coil region" evidence="1">
    <location>
        <begin position="136"/>
        <end position="163"/>
    </location>
</feature>
<evidence type="ECO:0008006" key="4">
    <source>
        <dbReference type="Google" id="ProtNLM"/>
    </source>
</evidence>
<organism evidence="2 3">
    <name type="scientific">Kushneria phyllosphaerae</name>
    <dbReference type="NCBI Taxonomy" id="2100822"/>
    <lineage>
        <taxon>Bacteria</taxon>
        <taxon>Pseudomonadati</taxon>
        <taxon>Pseudomonadota</taxon>
        <taxon>Gammaproteobacteria</taxon>
        <taxon>Oceanospirillales</taxon>
        <taxon>Halomonadaceae</taxon>
        <taxon>Kushneria</taxon>
    </lineage>
</organism>
<keyword evidence="3" id="KW-1185">Reference proteome</keyword>
<evidence type="ECO:0000313" key="2">
    <source>
        <dbReference type="EMBL" id="SPJ35247.1"/>
    </source>
</evidence>
<name>A0A2R8CQS7_9GAMM</name>